<dbReference type="Pfam" id="PF14322">
    <property type="entry name" value="SusD-like_3"/>
    <property type="match status" value="1"/>
</dbReference>
<dbReference type="Pfam" id="PF07980">
    <property type="entry name" value="SusD_RagB"/>
    <property type="match status" value="1"/>
</dbReference>
<keyword evidence="9" id="KW-1185">Reference proteome</keyword>
<keyword evidence="3" id="KW-0732">Signal</keyword>
<evidence type="ECO:0000259" key="6">
    <source>
        <dbReference type="Pfam" id="PF07980"/>
    </source>
</evidence>
<gene>
    <name evidence="8" type="ORF">APS56_11340</name>
</gene>
<evidence type="ECO:0000256" key="5">
    <source>
        <dbReference type="ARBA" id="ARBA00023237"/>
    </source>
</evidence>
<evidence type="ECO:0008006" key="10">
    <source>
        <dbReference type="Google" id="ProtNLM"/>
    </source>
</evidence>
<accession>A0A0P0D9W8</accession>
<proteinExistence type="inferred from homology"/>
<evidence type="ECO:0000256" key="4">
    <source>
        <dbReference type="ARBA" id="ARBA00023136"/>
    </source>
</evidence>
<evidence type="ECO:0000256" key="3">
    <source>
        <dbReference type="ARBA" id="ARBA00022729"/>
    </source>
</evidence>
<dbReference type="InterPro" id="IPR011990">
    <property type="entry name" value="TPR-like_helical_dom_sf"/>
</dbReference>
<protein>
    <recommendedName>
        <fullName evidence="10">Carbohydrate-binding protein SusD</fullName>
    </recommendedName>
</protein>
<keyword evidence="4" id="KW-0472">Membrane</keyword>
<dbReference type="InterPro" id="IPR012944">
    <property type="entry name" value="SusD_RagB_dom"/>
</dbReference>
<evidence type="ECO:0000256" key="1">
    <source>
        <dbReference type="ARBA" id="ARBA00004442"/>
    </source>
</evidence>
<reference evidence="8 9" key="1">
    <citation type="submission" date="2015-10" db="EMBL/GenBank/DDBJ databases">
        <authorList>
            <person name="Gilbert D.G."/>
        </authorList>
    </citation>
    <scope>NUCLEOTIDE SEQUENCE [LARGE SCALE GENOMIC DNA]</scope>
    <source>
        <strain evidence="9">HZ-22</strain>
    </source>
</reference>
<dbReference type="KEGG" id="ahz:APS56_11340"/>
<dbReference type="GO" id="GO:0009279">
    <property type="term" value="C:cell outer membrane"/>
    <property type="evidence" value="ECO:0007669"/>
    <property type="project" value="UniProtKB-SubCell"/>
</dbReference>
<sequence>MKIIKYILFLFIGSNIISCSDYIDNEITGKQNLDTYYSNYTESNKAILGCYASLSPQDWWETDFFWLVGDICSDDAFKGNSNEGDQRDFGNLADFNITSSNEWLDSKWRYTYQGIFRTNLAIARIPEAPITDEEINALVSEAKFLRAVFYFELVKNWGGVPLLTEPISVSDANLERATEAEVWALIESDLNDALNYLPLKSEQASADKGRATKGAAIAYLAKAALYQKNYIDAQNLANEVIISNEYNLNDAFQDVWSVANPNGNGSIFEIQNSYNDLYDTGNALPVLTRSRADGGWGFATPSSHLDNFMGDDPRRDYTIIKEGDYVNEEYPSYNTQPSENMSGRINRKYFLNSEDRPEKSEHKRSPLNHILLRYADLLLMHAEAAYYNSDENSALISLNKVRARVGLDDISATGQGLITAIYNERRMELAMEGHRYYDLKRSDRLTDAMNNFMNYNLYESTDEYDAGNDEGKYYKEEAHTLFPIPISEINLSQGRITQNPEY</sequence>
<dbReference type="STRING" id="1736674.APS56_11340"/>
<feature type="domain" description="SusD-like N-terminal" evidence="7">
    <location>
        <begin position="96"/>
        <end position="224"/>
    </location>
</feature>
<keyword evidence="5" id="KW-0998">Cell outer membrane</keyword>
<dbReference type="Gene3D" id="1.25.40.390">
    <property type="match status" value="1"/>
</dbReference>
<dbReference type="PATRIC" id="fig|1736674.3.peg.2325"/>
<evidence type="ECO:0000313" key="9">
    <source>
        <dbReference type="Proteomes" id="UP000057981"/>
    </source>
</evidence>
<dbReference type="EMBL" id="CP012898">
    <property type="protein sequence ID" value="ALJ05681.1"/>
    <property type="molecule type" value="Genomic_DNA"/>
</dbReference>
<dbReference type="Proteomes" id="UP000057981">
    <property type="component" value="Chromosome"/>
</dbReference>
<dbReference type="SUPFAM" id="SSF48452">
    <property type="entry name" value="TPR-like"/>
    <property type="match status" value="1"/>
</dbReference>
<comment type="similarity">
    <text evidence="2">Belongs to the SusD family.</text>
</comment>
<evidence type="ECO:0000259" key="7">
    <source>
        <dbReference type="Pfam" id="PF14322"/>
    </source>
</evidence>
<evidence type="ECO:0000313" key="8">
    <source>
        <dbReference type="EMBL" id="ALJ05681.1"/>
    </source>
</evidence>
<evidence type="ECO:0000256" key="2">
    <source>
        <dbReference type="ARBA" id="ARBA00006275"/>
    </source>
</evidence>
<organism evidence="8 9">
    <name type="scientific">Pseudalgibacter alginicilyticus</name>
    <dbReference type="NCBI Taxonomy" id="1736674"/>
    <lineage>
        <taxon>Bacteria</taxon>
        <taxon>Pseudomonadati</taxon>
        <taxon>Bacteroidota</taxon>
        <taxon>Flavobacteriia</taxon>
        <taxon>Flavobacteriales</taxon>
        <taxon>Flavobacteriaceae</taxon>
        <taxon>Pseudalgibacter</taxon>
    </lineage>
</organism>
<dbReference type="AlphaFoldDB" id="A0A0P0D9W8"/>
<dbReference type="InterPro" id="IPR033985">
    <property type="entry name" value="SusD-like_N"/>
</dbReference>
<dbReference type="RefSeq" id="WP_054728177.1">
    <property type="nucleotide sequence ID" value="NZ_CP012898.1"/>
</dbReference>
<name>A0A0P0D9W8_9FLAO</name>
<comment type="subcellular location">
    <subcellularLocation>
        <location evidence="1">Cell outer membrane</location>
    </subcellularLocation>
</comment>
<feature type="domain" description="RagB/SusD" evidence="6">
    <location>
        <begin position="246"/>
        <end position="502"/>
    </location>
</feature>